<sequence>MNIWITHPSYPHIHTSIATTAFLEFYYNTNLKAANRKDTYKKRASVEQSIGWLKECRRIATRYEKLAISFSAMIKLAFIRYYLKTYLSDTA</sequence>
<keyword evidence="1" id="KW-0472">Membrane</keyword>
<keyword evidence="1" id="KW-0812">Transmembrane</keyword>
<feature type="transmembrane region" description="Helical" evidence="1">
    <location>
        <begin position="66"/>
        <end position="83"/>
    </location>
</feature>
<dbReference type="AlphaFoldDB" id="A0AA49JF11"/>
<proteinExistence type="predicted"/>
<feature type="domain" description="Transposase DDE" evidence="2">
    <location>
        <begin position="32"/>
        <end position="83"/>
    </location>
</feature>
<dbReference type="Pfam" id="PF13586">
    <property type="entry name" value="DDE_Tnp_1_2"/>
    <property type="match status" value="1"/>
</dbReference>
<evidence type="ECO:0000259" key="2">
    <source>
        <dbReference type="Pfam" id="PF13586"/>
    </source>
</evidence>
<organism evidence="3">
    <name type="scientific">Roseihalotalea indica</name>
    <dbReference type="NCBI Taxonomy" id="2867963"/>
    <lineage>
        <taxon>Bacteria</taxon>
        <taxon>Pseudomonadati</taxon>
        <taxon>Bacteroidota</taxon>
        <taxon>Cytophagia</taxon>
        <taxon>Cytophagales</taxon>
        <taxon>Catalimonadaceae</taxon>
        <taxon>Roseihalotalea</taxon>
    </lineage>
</organism>
<dbReference type="InterPro" id="IPR025668">
    <property type="entry name" value="Tnp_DDE_dom"/>
</dbReference>
<dbReference type="EMBL" id="CP120682">
    <property type="protein sequence ID" value="WKN34495.1"/>
    <property type="molecule type" value="Genomic_DNA"/>
</dbReference>
<accession>A0AA49JF11</accession>
<evidence type="ECO:0000313" key="3">
    <source>
        <dbReference type="EMBL" id="WKN34495.1"/>
    </source>
</evidence>
<keyword evidence="1" id="KW-1133">Transmembrane helix</keyword>
<reference evidence="3" key="2">
    <citation type="journal article" date="2024" name="Antonie Van Leeuwenhoek">
        <title>Roseihalotalea indica gen. nov., sp. nov., a halophilic Bacteroidetes from mesopelagic Southwest Indian Ocean with higher carbohydrate metabolic potential.</title>
        <authorList>
            <person name="Chen B."/>
            <person name="Zhang M."/>
            <person name="Lin D."/>
            <person name="Ye J."/>
            <person name="Tang K."/>
        </authorList>
    </citation>
    <scope>NUCLEOTIDE SEQUENCE</scope>
    <source>
        <strain evidence="3">TK19036</strain>
    </source>
</reference>
<reference evidence="3" key="1">
    <citation type="journal article" date="2023" name="Comput. Struct. Biotechnol. J.">
        <title>Discovery of a novel marine Bacteroidetes with a rich repertoire of carbohydrate-active enzymes.</title>
        <authorList>
            <person name="Chen B."/>
            <person name="Liu G."/>
            <person name="Chen Q."/>
            <person name="Wang H."/>
            <person name="Liu L."/>
            <person name="Tang K."/>
        </authorList>
    </citation>
    <scope>NUCLEOTIDE SEQUENCE</scope>
    <source>
        <strain evidence="3">TK19036</strain>
    </source>
</reference>
<gene>
    <name evidence="3" type="ORF">K4G66_19155</name>
</gene>
<name>A0AA49JF11_9BACT</name>
<evidence type="ECO:0000256" key="1">
    <source>
        <dbReference type="SAM" id="Phobius"/>
    </source>
</evidence>
<protein>
    <submittedName>
        <fullName evidence="3">Transposase</fullName>
    </submittedName>
</protein>